<accession>A0A381WG35</accession>
<feature type="transmembrane region" description="Helical" evidence="1">
    <location>
        <begin position="29"/>
        <end position="46"/>
    </location>
</feature>
<keyword evidence="1" id="KW-1133">Transmembrane helix</keyword>
<keyword evidence="1" id="KW-0472">Membrane</keyword>
<dbReference type="EMBL" id="UINC01011691">
    <property type="protein sequence ID" value="SVA51444.1"/>
    <property type="molecule type" value="Genomic_DNA"/>
</dbReference>
<reference evidence="2" key="1">
    <citation type="submission" date="2018-05" db="EMBL/GenBank/DDBJ databases">
        <authorList>
            <person name="Lanie J.A."/>
            <person name="Ng W.-L."/>
            <person name="Kazmierczak K.M."/>
            <person name="Andrzejewski T.M."/>
            <person name="Davidsen T.M."/>
            <person name="Wayne K.J."/>
            <person name="Tettelin H."/>
            <person name="Glass J.I."/>
            <person name="Rusch D."/>
            <person name="Podicherti R."/>
            <person name="Tsui H.-C.T."/>
            <person name="Winkler M.E."/>
        </authorList>
    </citation>
    <scope>NUCLEOTIDE SEQUENCE</scope>
</reference>
<name>A0A381WG35_9ZZZZ</name>
<protein>
    <submittedName>
        <fullName evidence="2">Uncharacterized protein</fullName>
    </submittedName>
</protein>
<keyword evidence="1" id="KW-0812">Transmembrane</keyword>
<evidence type="ECO:0000313" key="2">
    <source>
        <dbReference type="EMBL" id="SVA51444.1"/>
    </source>
</evidence>
<evidence type="ECO:0000256" key="1">
    <source>
        <dbReference type="SAM" id="Phobius"/>
    </source>
</evidence>
<proteinExistence type="predicted"/>
<sequence length="67" mass="7045">AGKAAASTITDRKNSLIELRNASAKNPCLLNSVCMLVVLALTVGHLRADQRFDGGMIPVYIMGTGCP</sequence>
<feature type="non-terminal residue" evidence="2">
    <location>
        <position position="1"/>
    </location>
</feature>
<organism evidence="2">
    <name type="scientific">marine metagenome</name>
    <dbReference type="NCBI Taxonomy" id="408172"/>
    <lineage>
        <taxon>unclassified sequences</taxon>
        <taxon>metagenomes</taxon>
        <taxon>ecological metagenomes</taxon>
    </lineage>
</organism>
<dbReference type="AlphaFoldDB" id="A0A381WG35"/>
<gene>
    <name evidence="2" type="ORF">METZ01_LOCUS104298</name>
</gene>